<feature type="domain" description="Carrier" evidence="16">
    <location>
        <begin position="3115"/>
        <end position="3190"/>
    </location>
</feature>
<accession>A0AAE3KGL8</accession>
<comment type="pathway">
    <text evidence="11">Antibiotic biosynthesis; erythromycin biosynthesis.</text>
</comment>
<dbReference type="InterPro" id="IPR016035">
    <property type="entry name" value="Acyl_Trfase/lysoPLipase"/>
</dbReference>
<dbReference type="SUPFAM" id="SSF55048">
    <property type="entry name" value="Probable ACP-binding domain of malonyl-CoA ACP transacylase"/>
    <property type="match status" value="1"/>
</dbReference>
<evidence type="ECO:0000256" key="13">
    <source>
        <dbReference type="ARBA" id="ARBA00066981"/>
    </source>
</evidence>
<feature type="active site" description="Proton acceptor; for dehydratase activity" evidence="14">
    <location>
        <position position="968"/>
    </location>
</feature>
<evidence type="ECO:0000256" key="12">
    <source>
        <dbReference type="ARBA" id="ARBA00063272"/>
    </source>
</evidence>
<gene>
    <name evidence="19" type="ORF">LX83_004264</name>
</gene>
<evidence type="ECO:0000256" key="14">
    <source>
        <dbReference type="PROSITE-ProRule" id="PRU01363"/>
    </source>
</evidence>
<comment type="caution">
    <text evidence="19">The sequence shown here is derived from an EMBL/GenBank/DDBJ whole genome shotgun (WGS) entry which is preliminary data.</text>
</comment>
<sequence length="3207" mass="334450">MSDPNEKVVAALRASLKETERLRQQNLRLRSSATEPIAIVAMSCRFPGGVRGPADLWRLLLDERDAITPFPTDRGWDLDALRDPDHGVSQAHEGGFLADAAQFDAAFFGISPREATAMDPQQRLLLEASWEALERGGIDPASLRGSQTGVYVGVMNNEYGSRLRTVPEAVRGYLGNGSAGSIASGRVAYTLGLHGPAVTVDTACSSSLVALHLAGLALRNNECSLALVGGVTVMATPGTFVEFSRQGALAPDGRCKAFADSADGTGLAEGVAVLLVERLSEARRHNHPVLAVVRGTAINQDGASNGLTAPNGPAQQQVIRQALANAGLSTRDVDLVEAHGTGTSLGDPIEAQAILATYGQDRPADRPLWLGSVKSNIGHTQAAAGLAGVIKAVLAIRNGVLPRTLHADQPTSHVDWTEGQVRLLTETMPWPDPAGADAGHVRRAGVSSFGVSGTNAHAVIEQAPPEATTATTVSTADPADTDHTPRPWLLYARTDAALRDQARQLHDLVLADTGVDLTDLACSLATTRSAMEHRAAVVGRTREDLLGGLTALAAGTSAGNVVVGTAATGGKTAFLFTGQGSQRPGMGRELHATQPVFAAALDEVCAQFDDPVRQVIFAEAGTEDAALLDQTAHTQTALFALEVALYRLLEHWGVRADFLAGHSIGELVAAHVAGVLSLPDAAALVAARGRLMQALPPGGAMLSVQAGEDEVLPLLAGREQRVGVAAVNGPHATVISGAEDAVRDIAAECARAGHKTRRLRVSHAFHSPHMEPMLADFHQVVASLSLAPPRIPIVSNLTGALATGAELCSPEYWVRHVRQTVRFRDGMRSLERAGVTRYLELGPDGVLTAMGRDSLADPTAALVVPVLRRGRPEARTAINAVAQAHVHGAAVNWRALFGPARRVDLPTYAFQHQRYWLHETGGPAEVSAAGLGPAHHPLLGAAVTLASTDGLLFTGLLSTQTHPWLADHAIGDTVLVPGAALVELAAHAGDQVGCQRIEELTVEAPLRLPERGGVHLQLVVDAPEQTGRRALSLFSRAADAPPDQPWTRHASGHLAPTGPETPARLDAWPPVGADPVDLTGFYDRLGSAGVRYGPAFQGLRAAWRHGDAVCAEVALPDTLDASAYLLHPALLDAALHGAALAADDAAAAVRLPFAWTGVRVHAVGATQLRVRLAVTGPDTVSVAAYDTEGDPVATIAALVSRPVSADQLDAAQPHQALFQVDWPVLPLPDTAPTQRVAVLGPDTGGLVESLTAAGVTASGHTDLAALNAAITEHAPAPDVVLAAITSEPAEGEDLAAAAHASAARVLDLVRSWLAAGQPTGSRLAILTRGAVAVTAAAPLPGLAAAPVWGLVRAAQAEHPDQFVLIDLDDEPHSITALAGALATAEPQLAIRAGAVRVPRLAGAARSDARPAVRFDPAGTVLVTGAAGSLGRSLTRHLVTEHGVRRLLLVSRRGTADPDAVSLAADLAELGARVSVAACDVADRAAVADLLRRIPDEHPLTAVVHTAGVLDDGTVTALTDEQLDRVLRPKVDGAVHLHELTRRFPLSAFVLFSSAAGTLGSAGQANYAAANAFLDALAEHRRAQGHPGLSLAWGLWAQDGGMTGRLGTADRARLTRGGVTALSTAEGLALVDAALAADQPVLVPVRLDLAAMRTRSTVEPVPALLRGLVRTPVRRTAGTGRAAGQSTPWQRLAALPPDEQHQTALALVRSEVAVVLGHAGPEAVEPTRAFSELGFDSLTAVELRNRLNAATGLSLPSTLAFDYPDATALAEHVLAELVGDTAAAAPAPAATAVPVHTSPADQDLVAIVAMSCRYPGGVDSPEELWRLVADGGDAVSGFPTDRGWDVDALYHPDPDHRGTSYAREGGFLHDAAAFDAAFFGISPREAVAMDPQQRLLLEASWEAFERAGIDPRTLRGSQTGIFAGLMYHDYAARVHTVPEEFEGYLGNGNAGSIATGRVAYALGLQGPAVTVDTACSSSLVALHLACQAVRGGECGLALAGGVTVMATPGAFVEFSRQRGLAVDGRCKSFAEGADGTGWGEGVGVVLVERLVDARRNGHPVLAVVRGSAVNQDGASNGLTAPNGPSQQRVIRAALASAGLGPGEVDVVEGHGTGTSLGDPIEAQAVLATYGRGRSGGRPLWLGSVKSNIGHAQAAAGVAGVIKVVLAMRHGVLPRTLHVDAPSSRVDWSVGAVSLLTEPVPWPETGRPRRAGVSSFGISGTNAHVILEHVAPVAEQPPAEQPDPPVVPWVLSARSPAALRGQADRLLHHLDSHPGLRSVDIGHSLVTTRTPFEHRAVLIGTAQAEFRDQLLALTRDEPWPGLVLGADSTGPGRTAFLFSGRTERLRGIAREPHARFPVFAQALDAVCAEWDEQLATAVRAVVLAERQPPNHAGVSHAALFAVQVALFRSLQHWGIHPDLVVGHSVGELAAAHAAGVLPLADACALAAATGRAARASADDGALAEIRRVVQRMAARPPRLPLVSTTTGSAVTADQLCAPEHWVRLGCEPGRVPDAVDRLAAEGVTTLLDLGLDGDLASTAQDALAGTTGAPVVVPVLHGDQPVVASLTAAAARLHTTGTDVNWAAFFTGTDARRVDLPTYAFQRERYWLTVPDSPVGAPDERTDQVWDAVDRADLDAFAATLNLDRDASLSDVLAALAAWRGGGARPDTDQLRYRLTWQAFSDLPVRGVAGRWLVVFPTGSADRGAVAGVLQALREHGVTAVEVAVDPDAAAVEDRVRAALTDGEPVRGVLSLLALAANPDLSLALAGALRDAGGGSPLWNITQGAVCVGDSAGLAHPEQASAWGIGRVLAHQRAPWAGLLDLPEVLDERMRGRLCRVLAGCADENQVAVRPSGVFVPRLVRAARRVRTGTGWTPRGTVLVDGVVDRTGARIARSLAHGGAEHLLLTHSQADTPVIADLVADLATTGTRVTVEPDPGTGRDDLRDLLAEHQPTAVVAVDSTPEAVAALDELTRDSHLDAFVVLCALGATLGFPDQPADAARHAVLSALVWQRHQAGVPATAVACGPWSHDDRAADTGERLTPESVLTELRWAVPERQPFLVLTDIDWRRYEAAEPAALLRELCQPHTPEPGADQPVAATEPETLLHRLAGLDRTAADQVLLDVVRSLTATVLGHATPAAIPPDADFLDLGFASLTAIELANRLTAATGLELSPSLVYEHPTPLDVVAHLRAELGEQPRREPETPVGVGGA</sequence>
<name>A0AAE3KGL8_9PSEU</name>
<dbReference type="GO" id="GO:0031177">
    <property type="term" value="F:phosphopantetheine binding"/>
    <property type="evidence" value="ECO:0007669"/>
    <property type="project" value="InterPro"/>
</dbReference>
<evidence type="ECO:0000256" key="15">
    <source>
        <dbReference type="SAM" id="MobiDB-lite"/>
    </source>
</evidence>
<dbReference type="FunFam" id="3.40.366.10:FF:000002">
    <property type="entry name" value="Probable polyketide synthase 2"/>
    <property type="match status" value="1"/>
</dbReference>
<dbReference type="InterPro" id="IPR001227">
    <property type="entry name" value="Ac_transferase_dom_sf"/>
</dbReference>
<dbReference type="InterPro" id="IPR016036">
    <property type="entry name" value="Malonyl_transacylase_ACP-bd"/>
</dbReference>
<proteinExistence type="predicted"/>
<dbReference type="GO" id="GO:0006633">
    <property type="term" value="P:fatty acid biosynthetic process"/>
    <property type="evidence" value="ECO:0007669"/>
    <property type="project" value="InterPro"/>
</dbReference>
<feature type="domain" description="Ketosynthase family 3 (KS3)" evidence="17">
    <location>
        <begin position="34"/>
        <end position="462"/>
    </location>
</feature>
<dbReference type="SUPFAM" id="SSF47336">
    <property type="entry name" value="ACP-like"/>
    <property type="match status" value="2"/>
</dbReference>
<dbReference type="Pfam" id="PF00698">
    <property type="entry name" value="Acyl_transf_1"/>
    <property type="match status" value="2"/>
</dbReference>
<dbReference type="Pfam" id="PF22953">
    <property type="entry name" value="SpnB_Rossmann"/>
    <property type="match status" value="1"/>
</dbReference>
<keyword evidence="3" id="KW-0597">Phosphoprotein</keyword>
<dbReference type="PROSITE" id="PS50075">
    <property type="entry name" value="CARRIER"/>
    <property type="match status" value="2"/>
</dbReference>
<dbReference type="SMART" id="SM00825">
    <property type="entry name" value="PKS_KS"/>
    <property type="match status" value="2"/>
</dbReference>
<dbReference type="InterPro" id="IPR020841">
    <property type="entry name" value="PKS_Beta-ketoAc_synthase_dom"/>
</dbReference>
<evidence type="ECO:0000256" key="5">
    <source>
        <dbReference type="ARBA" id="ARBA00022737"/>
    </source>
</evidence>
<dbReference type="InterPro" id="IPR013968">
    <property type="entry name" value="PKS_KR"/>
</dbReference>
<dbReference type="GO" id="GO:0047879">
    <property type="term" value="F:erythronolide synthase activity"/>
    <property type="evidence" value="ECO:0007669"/>
    <property type="project" value="UniProtKB-EC"/>
</dbReference>
<dbReference type="FunFam" id="3.40.47.10:FF:000019">
    <property type="entry name" value="Polyketide synthase type I"/>
    <property type="match status" value="2"/>
</dbReference>
<dbReference type="SMART" id="SM00827">
    <property type="entry name" value="PKS_AT"/>
    <property type="match status" value="2"/>
</dbReference>
<evidence type="ECO:0000256" key="4">
    <source>
        <dbReference type="ARBA" id="ARBA00022679"/>
    </source>
</evidence>
<keyword evidence="20" id="KW-1185">Reference proteome</keyword>
<dbReference type="Gene3D" id="3.10.129.110">
    <property type="entry name" value="Polyketide synthase dehydratase"/>
    <property type="match status" value="1"/>
</dbReference>
<dbReference type="InterPro" id="IPR015083">
    <property type="entry name" value="NorB/c/GfsB-D-like_docking"/>
</dbReference>
<dbReference type="PROSITE" id="PS00606">
    <property type="entry name" value="KS3_1"/>
    <property type="match status" value="2"/>
</dbReference>
<feature type="domain" description="Carrier" evidence="16">
    <location>
        <begin position="1701"/>
        <end position="1776"/>
    </location>
</feature>
<dbReference type="Pfam" id="PF02801">
    <property type="entry name" value="Ketoacyl-synt_C"/>
    <property type="match status" value="2"/>
</dbReference>
<keyword evidence="7" id="KW-0511">Multifunctional enzyme</keyword>
<evidence type="ECO:0000256" key="1">
    <source>
        <dbReference type="ARBA" id="ARBA00001957"/>
    </source>
</evidence>
<dbReference type="PANTHER" id="PTHR43775">
    <property type="entry name" value="FATTY ACID SYNTHASE"/>
    <property type="match status" value="1"/>
</dbReference>
<dbReference type="InterPro" id="IPR014030">
    <property type="entry name" value="Ketoacyl_synth_N"/>
</dbReference>
<keyword evidence="4 19" id="KW-0808">Transferase</keyword>
<comment type="function">
    <text evidence="10">Involved in the biosynthesis of antibiotic erythromycin via the biosynthesis of its aglycone precursor, 6-deoxyerythronolide B (6-dEB).</text>
</comment>
<dbReference type="PROSITE" id="PS52004">
    <property type="entry name" value="KS3_2"/>
    <property type="match status" value="2"/>
</dbReference>
<dbReference type="InterPro" id="IPR014031">
    <property type="entry name" value="Ketoacyl_synth_C"/>
</dbReference>
<dbReference type="InterPro" id="IPR055123">
    <property type="entry name" value="SpnB-like_Rossmann"/>
</dbReference>
<dbReference type="InterPro" id="IPR032821">
    <property type="entry name" value="PKS_assoc"/>
</dbReference>
<dbReference type="GO" id="GO:0004312">
    <property type="term" value="F:fatty acid synthase activity"/>
    <property type="evidence" value="ECO:0007669"/>
    <property type="project" value="TreeGrafter"/>
</dbReference>
<dbReference type="Gene3D" id="3.40.366.10">
    <property type="entry name" value="Malonyl-Coenzyme A Acyl Carrier Protein, domain 2"/>
    <property type="match status" value="3"/>
</dbReference>
<dbReference type="InterPro" id="IPR041618">
    <property type="entry name" value="PKS_DE"/>
</dbReference>
<dbReference type="CDD" id="cd00833">
    <property type="entry name" value="PKS"/>
    <property type="match status" value="2"/>
</dbReference>
<feature type="compositionally biased region" description="Low complexity" evidence="15">
    <location>
        <begin position="466"/>
        <end position="478"/>
    </location>
</feature>
<keyword evidence="2" id="KW-0596">Phosphopantetheine</keyword>
<dbReference type="Pfam" id="PF08659">
    <property type="entry name" value="KR"/>
    <property type="match status" value="2"/>
</dbReference>
<dbReference type="PANTHER" id="PTHR43775:SF51">
    <property type="entry name" value="INACTIVE PHENOLPHTHIOCEROL SYNTHESIS POLYKETIDE SYNTHASE TYPE I PKS1-RELATED"/>
    <property type="match status" value="1"/>
</dbReference>
<dbReference type="EMBL" id="JAMTCK010000010">
    <property type="protein sequence ID" value="MCP2167391.1"/>
    <property type="molecule type" value="Genomic_DNA"/>
</dbReference>
<dbReference type="InterPro" id="IPR018201">
    <property type="entry name" value="Ketoacyl_synth_AS"/>
</dbReference>
<evidence type="ECO:0000313" key="20">
    <source>
        <dbReference type="Proteomes" id="UP001206128"/>
    </source>
</evidence>
<dbReference type="Pfam" id="PF14765">
    <property type="entry name" value="PS-DH"/>
    <property type="match status" value="1"/>
</dbReference>
<dbReference type="Proteomes" id="UP001206128">
    <property type="component" value="Unassembled WGS sequence"/>
</dbReference>
<comment type="catalytic activity">
    <reaction evidence="9">
        <text>6 (S)-methylmalonyl-CoA + propanoyl-CoA + 6 NADPH + 12 H(+) = 6-deoxyerythronolide B + 6 CO2 + 6 NADP(+) + 7 CoA + H2O</text>
        <dbReference type="Rhea" id="RHEA:23068"/>
        <dbReference type="ChEBI" id="CHEBI:15377"/>
        <dbReference type="ChEBI" id="CHEBI:15378"/>
        <dbReference type="ChEBI" id="CHEBI:16089"/>
        <dbReference type="ChEBI" id="CHEBI:16526"/>
        <dbReference type="ChEBI" id="CHEBI:57287"/>
        <dbReference type="ChEBI" id="CHEBI:57327"/>
        <dbReference type="ChEBI" id="CHEBI:57392"/>
        <dbReference type="ChEBI" id="CHEBI:57783"/>
        <dbReference type="ChEBI" id="CHEBI:58349"/>
        <dbReference type="EC" id="2.3.1.94"/>
    </reaction>
</comment>
<dbReference type="InterPro" id="IPR049551">
    <property type="entry name" value="PKS_DH_C"/>
</dbReference>
<dbReference type="CDD" id="cd08956">
    <property type="entry name" value="KR_3_FAS_SDR_x"/>
    <property type="match status" value="1"/>
</dbReference>
<dbReference type="InterPro" id="IPR050091">
    <property type="entry name" value="PKS_NRPS_Biosynth_Enz"/>
</dbReference>
<dbReference type="Pfam" id="PF00550">
    <property type="entry name" value="PP-binding"/>
    <property type="match status" value="2"/>
</dbReference>
<evidence type="ECO:0000259" key="16">
    <source>
        <dbReference type="PROSITE" id="PS50075"/>
    </source>
</evidence>
<dbReference type="InterPro" id="IPR036291">
    <property type="entry name" value="NAD(P)-bd_dom_sf"/>
</dbReference>
<dbReference type="InterPro" id="IPR057326">
    <property type="entry name" value="KR_dom"/>
</dbReference>
<evidence type="ECO:0000256" key="3">
    <source>
        <dbReference type="ARBA" id="ARBA00022553"/>
    </source>
</evidence>
<evidence type="ECO:0000259" key="17">
    <source>
        <dbReference type="PROSITE" id="PS52004"/>
    </source>
</evidence>
<dbReference type="Pfam" id="PF00109">
    <property type="entry name" value="ketoacyl-synt"/>
    <property type="match status" value="2"/>
</dbReference>
<dbReference type="SMART" id="SM00826">
    <property type="entry name" value="PKS_DH"/>
    <property type="match status" value="1"/>
</dbReference>
<dbReference type="CDD" id="cd08952">
    <property type="entry name" value="KR_1_SDR_x"/>
    <property type="match status" value="1"/>
</dbReference>
<dbReference type="Gene3D" id="3.40.50.720">
    <property type="entry name" value="NAD(P)-binding Rossmann-like Domain"/>
    <property type="match status" value="2"/>
</dbReference>
<feature type="region of interest" description="C-terminal hotdog fold" evidence="14">
    <location>
        <begin position="1073"/>
        <end position="1209"/>
    </location>
</feature>
<evidence type="ECO:0000256" key="2">
    <source>
        <dbReference type="ARBA" id="ARBA00022450"/>
    </source>
</evidence>
<dbReference type="InterPro" id="IPR036736">
    <property type="entry name" value="ACP-like_sf"/>
</dbReference>
<dbReference type="InterPro" id="IPR006162">
    <property type="entry name" value="Ppantetheine_attach_site"/>
</dbReference>
<organism evidence="19 20">
    <name type="scientific">Goodfellowiella coeruleoviolacea</name>
    <dbReference type="NCBI Taxonomy" id="334858"/>
    <lineage>
        <taxon>Bacteria</taxon>
        <taxon>Bacillati</taxon>
        <taxon>Actinomycetota</taxon>
        <taxon>Actinomycetes</taxon>
        <taxon>Pseudonocardiales</taxon>
        <taxon>Pseudonocardiaceae</taxon>
        <taxon>Goodfellowiella</taxon>
    </lineage>
</organism>
<dbReference type="SMART" id="SM00822">
    <property type="entry name" value="PKS_KR"/>
    <property type="match status" value="1"/>
</dbReference>
<dbReference type="InterPro" id="IPR042104">
    <property type="entry name" value="PKS_dehydratase_sf"/>
</dbReference>
<dbReference type="SMART" id="SM00823">
    <property type="entry name" value="PKS_PP"/>
    <property type="match status" value="2"/>
</dbReference>
<dbReference type="Pfam" id="PF18369">
    <property type="entry name" value="PKS_DE"/>
    <property type="match status" value="1"/>
</dbReference>
<evidence type="ECO:0000256" key="9">
    <source>
        <dbReference type="ARBA" id="ARBA00052442"/>
    </source>
</evidence>
<dbReference type="PROSITE" id="PS00012">
    <property type="entry name" value="PHOSPHOPANTETHEINE"/>
    <property type="match status" value="1"/>
</dbReference>
<dbReference type="EC" id="2.3.1.94" evidence="13"/>
<reference evidence="19" key="1">
    <citation type="submission" date="2022-06" db="EMBL/GenBank/DDBJ databases">
        <title>Genomic Encyclopedia of Archaeal and Bacterial Type Strains, Phase II (KMG-II): from individual species to whole genera.</title>
        <authorList>
            <person name="Goeker M."/>
        </authorList>
    </citation>
    <scope>NUCLEOTIDE SEQUENCE</scope>
    <source>
        <strain evidence="19">DSM 43935</strain>
    </source>
</reference>
<dbReference type="SUPFAM" id="SSF51735">
    <property type="entry name" value="NAD(P)-binding Rossmann-fold domains"/>
    <property type="match status" value="4"/>
</dbReference>
<evidence type="ECO:0000256" key="10">
    <source>
        <dbReference type="ARBA" id="ARBA00060158"/>
    </source>
</evidence>
<evidence type="ECO:0000256" key="11">
    <source>
        <dbReference type="ARBA" id="ARBA00060622"/>
    </source>
</evidence>
<keyword evidence="6" id="KW-0045">Antibiotic biosynthesis</keyword>
<evidence type="ECO:0000256" key="8">
    <source>
        <dbReference type="ARBA" id="ARBA00023315"/>
    </source>
</evidence>
<dbReference type="InterPro" id="IPR009081">
    <property type="entry name" value="PP-bd_ACP"/>
</dbReference>
<dbReference type="Pfam" id="PF16197">
    <property type="entry name" value="KAsynt_C_assoc"/>
    <property type="match status" value="2"/>
</dbReference>
<feature type="region of interest" description="N-terminal hotdog fold" evidence="14">
    <location>
        <begin position="936"/>
        <end position="1061"/>
    </location>
</feature>
<evidence type="ECO:0000256" key="7">
    <source>
        <dbReference type="ARBA" id="ARBA00023268"/>
    </source>
</evidence>
<dbReference type="InterPro" id="IPR014043">
    <property type="entry name" value="Acyl_transferase_dom"/>
</dbReference>
<dbReference type="Gene3D" id="6.10.140.1830">
    <property type="match status" value="1"/>
</dbReference>
<feature type="region of interest" description="Disordered" evidence="15">
    <location>
        <begin position="466"/>
        <end position="486"/>
    </location>
</feature>
<evidence type="ECO:0000313" key="19">
    <source>
        <dbReference type="EMBL" id="MCP2167391.1"/>
    </source>
</evidence>
<dbReference type="GO" id="GO:0033068">
    <property type="term" value="P:macrolide biosynthetic process"/>
    <property type="evidence" value="ECO:0007669"/>
    <property type="project" value="UniProtKB-ARBA"/>
</dbReference>
<dbReference type="FunFam" id="1.10.1200.10:FF:000007">
    <property type="entry name" value="Probable polyketide synthase pks17"/>
    <property type="match status" value="1"/>
</dbReference>
<protein>
    <recommendedName>
        <fullName evidence="13">6-deoxyerythronolide-B synthase</fullName>
        <ecNumber evidence="13">2.3.1.94</ecNumber>
    </recommendedName>
</protein>
<dbReference type="SUPFAM" id="SSF53901">
    <property type="entry name" value="Thiolase-like"/>
    <property type="match status" value="2"/>
</dbReference>
<feature type="domain" description="PKS/mFAS DH" evidence="18">
    <location>
        <begin position="936"/>
        <end position="1209"/>
    </location>
</feature>
<dbReference type="GO" id="GO:0004315">
    <property type="term" value="F:3-oxoacyl-[acyl-carrier-protein] synthase activity"/>
    <property type="evidence" value="ECO:0007669"/>
    <property type="project" value="InterPro"/>
</dbReference>
<dbReference type="Gene3D" id="1.10.1200.10">
    <property type="entry name" value="ACP-like"/>
    <property type="match status" value="2"/>
</dbReference>
<dbReference type="InterPro" id="IPR049552">
    <property type="entry name" value="PKS_DH_N"/>
</dbReference>
<dbReference type="SMART" id="SM01294">
    <property type="entry name" value="PKS_PP_betabranch"/>
    <property type="match status" value="2"/>
</dbReference>
<keyword evidence="5" id="KW-0677">Repeat</keyword>
<dbReference type="SUPFAM" id="SSF52151">
    <property type="entry name" value="FabD/lysophospholipase-like"/>
    <property type="match status" value="2"/>
</dbReference>
<dbReference type="Gene3D" id="3.40.50.11460">
    <property type="match status" value="1"/>
</dbReference>
<dbReference type="Pfam" id="PF21089">
    <property type="entry name" value="PKS_DH_N"/>
    <property type="match status" value="1"/>
</dbReference>
<dbReference type="Gene3D" id="3.30.70.3290">
    <property type="match status" value="3"/>
</dbReference>
<dbReference type="InterPro" id="IPR016039">
    <property type="entry name" value="Thiolase-like"/>
</dbReference>
<dbReference type="InterPro" id="IPR020807">
    <property type="entry name" value="PKS_DH"/>
</dbReference>
<evidence type="ECO:0000259" key="18">
    <source>
        <dbReference type="PROSITE" id="PS52019"/>
    </source>
</evidence>
<dbReference type="RefSeq" id="WP_301328679.1">
    <property type="nucleotide sequence ID" value="NZ_JAMTCK010000010.1"/>
</dbReference>
<evidence type="ECO:0000256" key="6">
    <source>
        <dbReference type="ARBA" id="ARBA00023194"/>
    </source>
</evidence>
<dbReference type="InterPro" id="IPR049900">
    <property type="entry name" value="PKS_mFAS_DH"/>
</dbReference>
<dbReference type="Gene3D" id="3.40.47.10">
    <property type="match status" value="2"/>
</dbReference>
<feature type="active site" description="Proton donor; for dehydratase activity" evidence="14">
    <location>
        <position position="1132"/>
    </location>
</feature>
<comment type="cofactor">
    <cofactor evidence="1">
        <name>pantetheine 4'-phosphate</name>
        <dbReference type="ChEBI" id="CHEBI:47942"/>
    </cofactor>
</comment>
<dbReference type="Pfam" id="PF08990">
    <property type="entry name" value="Docking"/>
    <property type="match status" value="1"/>
</dbReference>
<feature type="domain" description="Ketosynthase family 3 (KS3)" evidence="17">
    <location>
        <begin position="1801"/>
        <end position="2227"/>
    </location>
</feature>
<keyword evidence="8" id="KW-0012">Acyltransferase</keyword>
<dbReference type="PROSITE" id="PS52019">
    <property type="entry name" value="PKS_MFAS_DH"/>
    <property type="match status" value="1"/>
</dbReference>
<comment type="subunit">
    <text evidence="12">Homodimer. Erythronolide synthase is composed of EryAI, EryAII and EryAIII multimodular (2 modules) polypeptides each coding for a functional synthase subunit which participates in 2 of the six FAS-like elongation steps required for formation of the polyketide. Module 1, 2, 3, 4, 5, and 6 participating in biosynthesis steps 1, 2, 3, 4, 5, and 6, respectively.</text>
</comment>
<dbReference type="InterPro" id="IPR020806">
    <property type="entry name" value="PKS_PP-bd"/>
</dbReference>